<evidence type="ECO:0000256" key="2">
    <source>
        <dbReference type="ARBA" id="ARBA00022777"/>
    </source>
</evidence>
<dbReference type="InterPro" id="IPR002504">
    <property type="entry name" value="NADK"/>
</dbReference>
<proteinExistence type="inferred from homology"/>
<comment type="function">
    <text evidence="6">Involved in the regulation of the intracellular balance of NAD and NADP, and is a key enzyme in the biosynthesis of NADP. Catalyzes specifically the phosphorylation on 2'-hydroxyl of the adenosine moiety of NAD to yield NADP.</text>
</comment>
<feature type="binding site" evidence="6">
    <location>
        <position position="241"/>
    </location>
    <ligand>
        <name>NAD(+)</name>
        <dbReference type="ChEBI" id="CHEBI:57540"/>
    </ligand>
</feature>
<feature type="binding site" evidence="6">
    <location>
        <begin position="140"/>
        <end position="141"/>
    </location>
    <ligand>
        <name>NAD(+)</name>
        <dbReference type="ChEBI" id="CHEBI:57540"/>
    </ligand>
</feature>
<comment type="cofactor">
    <cofactor evidence="6">
        <name>a divalent metal cation</name>
        <dbReference type="ChEBI" id="CHEBI:60240"/>
    </cofactor>
</comment>
<feature type="active site" description="Proton acceptor" evidence="6">
    <location>
        <position position="71"/>
    </location>
</feature>
<keyword evidence="1 6" id="KW-0808">Transferase</keyword>
<dbReference type="Pfam" id="PF01513">
    <property type="entry name" value="NAD_kinase"/>
    <property type="match status" value="1"/>
</dbReference>
<evidence type="ECO:0000256" key="5">
    <source>
        <dbReference type="ARBA" id="ARBA00047925"/>
    </source>
</evidence>
<dbReference type="GO" id="GO:0019674">
    <property type="term" value="P:NAD+ metabolic process"/>
    <property type="evidence" value="ECO:0007669"/>
    <property type="project" value="InterPro"/>
</dbReference>
<dbReference type="GO" id="GO:0005524">
    <property type="term" value="F:ATP binding"/>
    <property type="evidence" value="ECO:0007669"/>
    <property type="project" value="UniProtKB-KW"/>
</dbReference>
<reference evidence="7" key="1">
    <citation type="journal article" date="2023" name="ISME J.">
        <title>Emergence of putative energy parasites within Clostridia revealed by genome analysis of a novel endosymbiotic clade.</title>
        <authorList>
            <person name="Takahashi K."/>
            <person name="Kuwahara H."/>
            <person name="Horikawa Y."/>
            <person name="Izawa K."/>
            <person name="Kato D."/>
            <person name="Inagaki T."/>
            <person name="Yuki M."/>
            <person name="Ohkuma M."/>
            <person name="Hongoh Y."/>
        </authorList>
    </citation>
    <scope>NUCLEOTIDE SEQUENCE</scope>
    <source>
        <strain evidence="7">RsTa-C01</strain>
    </source>
</reference>
<dbReference type="GO" id="GO:0003951">
    <property type="term" value="F:NAD+ kinase activity"/>
    <property type="evidence" value="ECO:0007669"/>
    <property type="project" value="UniProtKB-UniRule"/>
</dbReference>
<dbReference type="AlphaFoldDB" id="A0AA48I9N1"/>
<dbReference type="InterPro" id="IPR017437">
    <property type="entry name" value="ATP-NAD_kinase_PpnK-typ_C"/>
</dbReference>
<keyword evidence="6" id="KW-0547">Nucleotide-binding</keyword>
<comment type="subcellular location">
    <subcellularLocation>
        <location evidence="6">Cytoplasm</location>
    </subcellularLocation>
</comment>
<feature type="binding site" evidence="6">
    <location>
        <begin position="181"/>
        <end position="186"/>
    </location>
    <ligand>
        <name>NAD(+)</name>
        <dbReference type="ChEBI" id="CHEBI:57540"/>
    </ligand>
</feature>
<keyword evidence="2 6" id="KW-0418">Kinase</keyword>
<dbReference type="SUPFAM" id="SSF111331">
    <property type="entry name" value="NAD kinase/diacylglycerol kinase-like"/>
    <property type="match status" value="1"/>
</dbReference>
<dbReference type="GO" id="GO:0005737">
    <property type="term" value="C:cytoplasm"/>
    <property type="evidence" value="ECO:0007669"/>
    <property type="project" value="UniProtKB-SubCell"/>
</dbReference>
<feature type="binding site" evidence="6">
    <location>
        <position position="170"/>
    </location>
    <ligand>
        <name>NAD(+)</name>
        <dbReference type="ChEBI" id="CHEBI:57540"/>
    </ligand>
</feature>
<dbReference type="InterPro" id="IPR017438">
    <property type="entry name" value="ATP-NAD_kinase_N"/>
</dbReference>
<dbReference type="KEGG" id="ptrh:RsTaC01_0497"/>
<organism evidence="7">
    <name type="scientific">Candidatus Paraimprobicoccus trichonymphae</name>
    <dbReference type="NCBI Taxonomy" id="3033793"/>
    <lineage>
        <taxon>Bacteria</taxon>
        <taxon>Bacillati</taxon>
        <taxon>Bacillota</taxon>
        <taxon>Clostridia</taxon>
        <taxon>Candidatus Paraimprobicoccus</taxon>
    </lineage>
</organism>
<gene>
    <name evidence="6" type="primary">nadK</name>
    <name evidence="7" type="ORF">RsTaC01_0497</name>
</gene>
<dbReference type="PANTHER" id="PTHR20275">
    <property type="entry name" value="NAD KINASE"/>
    <property type="match status" value="1"/>
</dbReference>
<keyword evidence="6" id="KW-0067">ATP-binding</keyword>
<dbReference type="GO" id="GO:0046872">
    <property type="term" value="F:metal ion binding"/>
    <property type="evidence" value="ECO:0007669"/>
    <property type="project" value="UniProtKB-UniRule"/>
</dbReference>
<dbReference type="Pfam" id="PF20143">
    <property type="entry name" value="NAD_kinase_C"/>
    <property type="match status" value="1"/>
</dbReference>
<sequence>MNIGIFLNLDNNKSLLCVDKLVHISKKLKNINIFLEIYFFNKYKDLNNLFFIKSTKEILKLSDILFVVGGDGTILKYSKIIYKHKKLILGINTGRVGFITSIKAKDIKPNFFDLINNYVLDSRMTICAKSEFYSVDFALNDIVLTRTLDSQIVDFEILKNNKKICEYRADGVIISTPTGSTAYSLSAGGPIIDLNLDCVVITPICANNSMSRSLVLSLTSIIEINYILRTNSKICILSDGQKILESEVSANIKIKKNVERINLIKILKNV</sequence>
<evidence type="ECO:0000313" key="7">
    <source>
        <dbReference type="EMBL" id="BED92663.1"/>
    </source>
</evidence>
<evidence type="ECO:0000256" key="1">
    <source>
        <dbReference type="ARBA" id="ARBA00022679"/>
    </source>
</evidence>
<comment type="caution">
    <text evidence="6">Lacks conserved residue(s) required for the propagation of feature annotation.</text>
</comment>
<keyword evidence="3 6" id="KW-0521">NADP</keyword>
<dbReference type="Proteomes" id="UP001335720">
    <property type="component" value="Chromosome"/>
</dbReference>
<evidence type="ECO:0000256" key="3">
    <source>
        <dbReference type="ARBA" id="ARBA00022857"/>
    </source>
</evidence>
<dbReference type="GO" id="GO:0051287">
    <property type="term" value="F:NAD binding"/>
    <property type="evidence" value="ECO:0007669"/>
    <property type="project" value="UniProtKB-ARBA"/>
</dbReference>
<keyword evidence="6" id="KW-0963">Cytoplasm</keyword>
<feature type="binding site" evidence="6">
    <location>
        <position position="76"/>
    </location>
    <ligand>
        <name>NAD(+)</name>
        <dbReference type="ChEBI" id="CHEBI:57540"/>
    </ligand>
</feature>
<evidence type="ECO:0000256" key="4">
    <source>
        <dbReference type="ARBA" id="ARBA00023027"/>
    </source>
</evidence>
<dbReference type="InterPro" id="IPR016064">
    <property type="entry name" value="NAD/diacylglycerol_kinase_sf"/>
</dbReference>
<evidence type="ECO:0000256" key="6">
    <source>
        <dbReference type="HAMAP-Rule" id="MF_00361"/>
    </source>
</evidence>
<keyword evidence="4 6" id="KW-0520">NAD</keyword>
<dbReference type="HAMAP" id="MF_00361">
    <property type="entry name" value="NAD_kinase"/>
    <property type="match status" value="1"/>
</dbReference>
<dbReference type="PANTHER" id="PTHR20275:SF0">
    <property type="entry name" value="NAD KINASE"/>
    <property type="match status" value="1"/>
</dbReference>
<dbReference type="EC" id="2.7.1.23" evidence="6"/>
<feature type="binding site" evidence="6">
    <location>
        <begin position="71"/>
        <end position="72"/>
    </location>
    <ligand>
        <name>NAD(+)</name>
        <dbReference type="ChEBI" id="CHEBI:57540"/>
    </ligand>
</feature>
<accession>A0AA48I9N1</accession>
<protein>
    <recommendedName>
        <fullName evidence="6">NAD kinase</fullName>
        <ecNumber evidence="6">2.7.1.23</ecNumber>
    </recommendedName>
    <alternativeName>
        <fullName evidence="6">ATP-dependent NAD kinase</fullName>
    </alternativeName>
</protein>
<feature type="binding site" evidence="6">
    <location>
        <position position="168"/>
    </location>
    <ligand>
        <name>NAD(+)</name>
        <dbReference type="ChEBI" id="CHEBI:57540"/>
    </ligand>
</feature>
<dbReference type="EMBL" id="AP027925">
    <property type="protein sequence ID" value="BED92663.1"/>
    <property type="molecule type" value="Genomic_DNA"/>
</dbReference>
<comment type="catalytic activity">
    <reaction evidence="5 6">
        <text>NAD(+) + ATP = ADP + NADP(+) + H(+)</text>
        <dbReference type="Rhea" id="RHEA:18629"/>
        <dbReference type="ChEBI" id="CHEBI:15378"/>
        <dbReference type="ChEBI" id="CHEBI:30616"/>
        <dbReference type="ChEBI" id="CHEBI:57540"/>
        <dbReference type="ChEBI" id="CHEBI:58349"/>
        <dbReference type="ChEBI" id="CHEBI:456216"/>
        <dbReference type="EC" id="2.7.1.23"/>
    </reaction>
</comment>
<dbReference type="Gene3D" id="3.40.50.10330">
    <property type="entry name" value="Probable inorganic polyphosphate/atp-NAD kinase, domain 1"/>
    <property type="match status" value="1"/>
</dbReference>
<dbReference type="Gene3D" id="2.60.200.30">
    <property type="entry name" value="Probable inorganic polyphosphate/atp-NAD kinase, domain 2"/>
    <property type="match status" value="1"/>
</dbReference>
<comment type="similarity">
    <text evidence="6">Belongs to the NAD kinase family.</text>
</comment>
<dbReference type="GO" id="GO:0006741">
    <property type="term" value="P:NADP+ biosynthetic process"/>
    <property type="evidence" value="ECO:0007669"/>
    <property type="project" value="UniProtKB-UniRule"/>
</dbReference>
<name>A0AA48I9N1_9FIRM</name>